<feature type="transmembrane region" description="Helical" evidence="7">
    <location>
        <begin position="168"/>
        <end position="188"/>
    </location>
</feature>
<sequence>MKELLQRKTTNRPIVLFAIIMAMFMAAVEATIVATAMPGIVSDLGGFSLFTWVFGGYLLMQVVSIPIYGKLADLFGRKIIFSIGIFIFLVGSIWCGFATSMEWLIIARFIQGLGAGAVQPIATTIVGDIYTKEERASIQGYLASIWGISSILGPVLGGVFVQYLHWSWIFWMNIPFGILAVLLVVLFLKENVEKTRPAVDYFGALLILISVGSLMMVLIQGGVQWDWLSLPVLLCISLFGISFIAFIYQEKRAQEPIMSMDIWGTPLIVIANIASFASGALLLAVSSFLPTYVQGVMNQPAMIAGFTLTMISIGWPISSTIAGKLLLKIGYRKAALIGGFALVLGSTFYLTLSIVHHPVWAGLGSFFIGVGMGFSTTTFIVSIQSHVDWKKRGVATASNMFMRTLGGAVGVALLGGILNSKLKSQLEGVVGTIDYEIDMDIVNIILSPEQRKVLTEQEVVFIQEALSQALSYVYWGIFIFALISLTLIFFLPQDEKVNEN</sequence>
<dbReference type="Proteomes" id="UP001148125">
    <property type="component" value="Unassembled WGS sequence"/>
</dbReference>
<evidence type="ECO:0000313" key="10">
    <source>
        <dbReference type="Proteomes" id="UP001148125"/>
    </source>
</evidence>
<evidence type="ECO:0000256" key="7">
    <source>
        <dbReference type="SAM" id="Phobius"/>
    </source>
</evidence>
<organism evidence="9 10">
    <name type="scientific">Alkalihalobacterium chitinilyticum</name>
    <dbReference type="NCBI Taxonomy" id="2980103"/>
    <lineage>
        <taxon>Bacteria</taxon>
        <taxon>Bacillati</taxon>
        <taxon>Bacillota</taxon>
        <taxon>Bacilli</taxon>
        <taxon>Bacillales</taxon>
        <taxon>Bacillaceae</taxon>
        <taxon>Alkalihalobacterium</taxon>
    </lineage>
</organism>
<protein>
    <submittedName>
        <fullName evidence="9">MFS transporter</fullName>
    </submittedName>
</protein>
<feature type="domain" description="Major facilitator superfamily (MFS) profile" evidence="8">
    <location>
        <begin position="15"/>
        <end position="496"/>
    </location>
</feature>
<evidence type="ECO:0000256" key="6">
    <source>
        <dbReference type="ARBA" id="ARBA00023136"/>
    </source>
</evidence>
<comment type="caution">
    <text evidence="9">The sequence shown here is derived from an EMBL/GenBank/DDBJ whole genome shotgun (WGS) entry which is preliminary data.</text>
</comment>
<feature type="transmembrane region" description="Helical" evidence="7">
    <location>
        <begin position="227"/>
        <end position="248"/>
    </location>
</feature>
<keyword evidence="2" id="KW-0813">Transport</keyword>
<comment type="subcellular location">
    <subcellularLocation>
        <location evidence="1">Cell membrane</location>
        <topology evidence="1">Multi-pass membrane protein</topology>
    </subcellularLocation>
</comment>
<dbReference type="InterPro" id="IPR004638">
    <property type="entry name" value="EmrB-like"/>
</dbReference>
<dbReference type="PRINTS" id="PR01036">
    <property type="entry name" value="TCRTETB"/>
</dbReference>
<keyword evidence="5 7" id="KW-1133">Transmembrane helix</keyword>
<feature type="transmembrane region" description="Helical" evidence="7">
    <location>
        <begin position="269"/>
        <end position="289"/>
    </location>
</feature>
<dbReference type="CDD" id="cd17502">
    <property type="entry name" value="MFS_Azr1_MDR_like"/>
    <property type="match status" value="1"/>
</dbReference>
<feature type="transmembrane region" description="Helical" evidence="7">
    <location>
        <begin position="14"/>
        <end position="37"/>
    </location>
</feature>
<feature type="transmembrane region" description="Helical" evidence="7">
    <location>
        <begin position="49"/>
        <end position="68"/>
    </location>
</feature>
<proteinExistence type="predicted"/>
<dbReference type="InterPro" id="IPR020846">
    <property type="entry name" value="MFS_dom"/>
</dbReference>
<keyword evidence="10" id="KW-1185">Reference proteome</keyword>
<dbReference type="RefSeq" id="WP_275118378.1">
    <property type="nucleotide sequence ID" value="NZ_JAOTPO010000006.1"/>
</dbReference>
<keyword evidence="6 7" id="KW-0472">Membrane</keyword>
<keyword evidence="3" id="KW-1003">Cell membrane</keyword>
<reference evidence="9" key="1">
    <citation type="submission" date="2024-05" db="EMBL/GenBank/DDBJ databases">
        <title>Alkalihalobacillus sp. strain MEB203 novel alkaliphilic bacterium from Lonar Lake, India.</title>
        <authorList>
            <person name="Joshi A."/>
            <person name="Thite S."/>
            <person name="Mengade P."/>
        </authorList>
    </citation>
    <scope>NUCLEOTIDE SEQUENCE</scope>
    <source>
        <strain evidence="9">MEB 203</strain>
    </source>
</reference>
<feature type="transmembrane region" description="Helical" evidence="7">
    <location>
        <begin position="105"/>
        <end position="129"/>
    </location>
</feature>
<dbReference type="NCBIfam" id="TIGR00711">
    <property type="entry name" value="efflux_EmrB"/>
    <property type="match status" value="1"/>
</dbReference>
<dbReference type="Gene3D" id="1.20.1250.20">
    <property type="entry name" value="MFS general substrate transporter like domains"/>
    <property type="match status" value="1"/>
</dbReference>
<name>A0ABT5VH31_9BACI</name>
<evidence type="ECO:0000256" key="4">
    <source>
        <dbReference type="ARBA" id="ARBA00022692"/>
    </source>
</evidence>
<dbReference type="Pfam" id="PF07690">
    <property type="entry name" value="MFS_1"/>
    <property type="match status" value="1"/>
</dbReference>
<feature type="transmembrane region" description="Helical" evidence="7">
    <location>
        <begin position="80"/>
        <end position="99"/>
    </location>
</feature>
<evidence type="ECO:0000313" key="9">
    <source>
        <dbReference type="EMBL" id="MDE5413758.1"/>
    </source>
</evidence>
<evidence type="ECO:0000259" key="8">
    <source>
        <dbReference type="PROSITE" id="PS50850"/>
    </source>
</evidence>
<feature type="transmembrane region" description="Helical" evidence="7">
    <location>
        <begin position="200"/>
        <end position="221"/>
    </location>
</feature>
<feature type="transmembrane region" description="Helical" evidence="7">
    <location>
        <begin position="301"/>
        <end position="322"/>
    </location>
</feature>
<accession>A0ABT5VH31</accession>
<dbReference type="Gene3D" id="1.20.1720.10">
    <property type="entry name" value="Multidrug resistance protein D"/>
    <property type="match status" value="1"/>
</dbReference>
<keyword evidence="4 7" id="KW-0812">Transmembrane</keyword>
<feature type="transmembrane region" description="Helical" evidence="7">
    <location>
        <begin position="334"/>
        <end position="354"/>
    </location>
</feature>
<dbReference type="SUPFAM" id="SSF103473">
    <property type="entry name" value="MFS general substrate transporter"/>
    <property type="match status" value="1"/>
</dbReference>
<evidence type="ECO:0000256" key="1">
    <source>
        <dbReference type="ARBA" id="ARBA00004651"/>
    </source>
</evidence>
<dbReference type="EMBL" id="JAOTPO010000006">
    <property type="protein sequence ID" value="MDE5413758.1"/>
    <property type="molecule type" value="Genomic_DNA"/>
</dbReference>
<dbReference type="InterPro" id="IPR036259">
    <property type="entry name" value="MFS_trans_sf"/>
</dbReference>
<dbReference type="PANTHER" id="PTHR23501">
    <property type="entry name" value="MAJOR FACILITATOR SUPERFAMILY"/>
    <property type="match status" value="1"/>
</dbReference>
<dbReference type="PROSITE" id="PS50850">
    <property type="entry name" value="MFS"/>
    <property type="match status" value="1"/>
</dbReference>
<feature type="transmembrane region" description="Helical" evidence="7">
    <location>
        <begin position="401"/>
        <end position="418"/>
    </location>
</feature>
<evidence type="ECO:0000256" key="5">
    <source>
        <dbReference type="ARBA" id="ARBA00022989"/>
    </source>
</evidence>
<dbReference type="PANTHER" id="PTHR23501:SF191">
    <property type="entry name" value="VACUOLAR BASIC AMINO ACID TRANSPORTER 4"/>
    <property type="match status" value="1"/>
</dbReference>
<dbReference type="InterPro" id="IPR011701">
    <property type="entry name" value="MFS"/>
</dbReference>
<feature type="transmembrane region" description="Helical" evidence="7">
    <location>
        <begin position="360"/>
        <end position="381"/>
    </location>
</feature>
<evidence type="ECO:0000256" key="2">
    <source>
        <dbReference type="ARBA" id="ARBA00022448"/>
    </source>
</evidence>
<feature type="transmembrane region" description="Helical" evidence="7">
    <location>
        <begin position="141"/>
        <end position="162"/>
    </location>
</feature>
<feature type="transmembrane region" description="Helical" evidence="7">
    <location>
        <begin position="472"/>
        <end position="491"/>
    </location>
</feature>
<gene>
    <name evidence="9" type="ORF">N7Z68_10205</name>
</gene>
<evidence type="ECO:0000256" key="3">
    <source>
        <dbReference type="ARBA" id="ARBA00022475"/>
    </source>
</evidence>